<feature type="domain" description="KIB1-4 beta-propeller" evidence="1">
    <location>
        <begin position="68"/>
        <end position="365"/>
    </location>
</feature>
<gene>
    <name evidence="2" type="ORF">Shy3280Sca061_043</name>
</gene>
<name>A0A2R4QNT1_9POAL</name>
<accession>A0A2R4QNT1</accession>
<dbReference type="Pfam" id="PF03478">
    <property type="entry name" value="Beta-prop_KIB1-4"/>
    <property type="match status" value="1"/>
</dbReference>
<dbReference type="PANTHER" id="PTHR33110">
    <property type="entry name" value="F-BOX/KELCH-REPEAT PROTEIN-RELATED"/>
    <property type="match status" value="1"/>
</dbReference>
<protein>
    <submittedName>
        <fullName evidence="2">F-box domain</fullName>
    </submittedName>
</protein>
<dbReference type="EMBL" id="MF737066">
    <property type="protein sequence ID" value="AVY91862.1"/>
    <property type="molecule type" value="Genomic_DNA"/>
</dbReference>
<reference evidence="2" key="1">
    <citation type="journal article" date="2018" name="Front. Plant Sci.">
        <title>"Targeted Sequencing by Gene Synteny," a New Strategy for Polyploid Species: Sequencing and Physical Structure of a Complex Sugarcane Region.</title>
        <authorList>
            <person name="Mancini M.C."/>
            <person name="Cardoso-Silva C.B."/>
            <person name="Sforca D.A."/>
            <person name="Pereira de Souza A."/>
        </authorList>
    </citation>
    <scope>NUCLEOTIDE SEQUENCE</scope>
    <source>
        <strain evidence="2">Shy3280Sca061</strain>
    </source>
</reference>
<dbReference type="PANTHER" id="PTHR33110:SF71">
    <property type="entry name" value="F-BOX_KELCH-REPEAT PROTEIN"/>
    <property type="match status" value="1"/>
</dbReference>
<dbReference type="AlphaFoldDB" id="A0A2R4QNT1"/>
<evidence type="ECO:0000259" key="1">
    <source>
        <dbReference type="Pfam" id="PF03478"/>
    </source>
</evidence>
<dbReference type="InterPro" id="IPR005174">
    <property type="entry name" value="KIB1-4_b-propeller"/>
</dbReference>
<sequence>MAEVTPCARHPPSWADLPADLAGRVLRLLPAYVDRACFAAVCPQRRAAARQLPLPPPLPLLALPNGTFYSLPYGKSFRFPGYKTAACGSWLVFSRNDGCFLVDPFVGATVTLPPLSRVRLRPPNAVAKYVKVAAPGQDVVSVFYPYATWMHIKESKKMPTLNKLANLVLAKPLCQPESSSWSVRANDECKLFQDMAFYQGKLYALADDENLLIINISQDPSTANPQISRIGQVIKGDPWDSASMPDIWYLAAMVEDTMGKKKLYLVESCGALLMVRRKVCCSVAGEAAVSGQCEFEVFKADFERSRWVMTSLGDYQMIFLGRSCSRAVTASQYGMPGDQIFFLDDVLENCKYSFDEETTSVSVYDMRTGEVSSPLLMIWKHEMILATWLFP</sequence>
<organism evidence="2">
    <name type="scientific">Saccharum hybrid cultivar SP80-3280</name>
    <dbReference type="NCBI Taxonomy" id="193079"/>
    <lineage>
        <taxon>Eukaryota</taxon>
        <taxon>Viridiplantae</taxon>
        <taxon>Streptophyta</taxon>
        <taxon>Embryophyta</taxon>
        <taxon>Tracheophyta</taxon>
        <taxon>Spermatophyta</taxon>
        <taxon>Magnoliopsida</taxon>
        <taxon>Liliopsida</taxon>
        <taxon>Poales</taxon>
        <taxon>Poaceae</taxon>
        <taxon>PACMAD clade</taxon>
        <taxon>Panicoideae</taxon>
        <taxon>Andropogonodae</taxon>
        <taxon>Andropogoneae</taxon>
        <taxon>Saccharinae</taxon>
        <taxon>Saccharum</taxon>
        <taxon>Saccharum officinarum species complex</taxon>
    </lineage>
</organism>
<proteinExistence type="predicted"/>
<evidence type="ECO:0000313" key="2">
    <source>
        <dbReference type="EMBL" id="AVY91862.1"/>
    </source>
</evidence>